<proteinExistence type="inferred from homology"/>
<keyword evidence="10" id="KW-1185">Reference proteome</keyword>
<dbReference type="KEGG" id="aaco:K1I37_09645"/>
<dbReference type="GO" id="GO:0012505">
    <property type="term" value="C:endomembrane system"/>
    <property type="evidence" value="ECO:0007669"/>
    <property type="project" value="UniProtKB-SubCell"/>
</dbReference>
<evidence type="ECO:0000256" key="3">
    <source>
        <dbReference type="ARBA" id="ARBA00022448"/>
    </source>
</evidence>
<dbReference type="Pfam" id="PF03824">
    <property type="entry name" value="NicO"/>
    <property type="match status" value="1"/>
</dbReference>
<organism evidence="9 10">
    <name type="scientific">Alicyclobacillus acidoterrestris (strain ATCC 49025 / DSM 3922 / CIP 106132 / NCIMB 13137 / GD3B)</name>
    <dbReference type="NCBI Taxonomy" id="1356854"/>
    <lineage>
        <taxon>Bacteria</taxon>
        <taxon>Bacillati</taxon>
        <taxon>Bacillota</taxon>
        <taxon>Bacilli</taxon>
        <taxon>Bacillales</taxon>
        <taxon>Alicyclobacillaceae</taxon>
        <taxon>Alicyclobacillus</taxon>
    </lineage>
</organism>
<dbReference type="EMBL" id="CP080467">
    <property type="protein sequence ID" value="UNO50834.1"/>
    <property type="molecule type" value="Genomic_DNA"/>
</dbReference>
<evidence type="ECO:0000256" key="8">
    <source>
        <dbReference type="RuleBase" id="RU362101"/>
    </source>
</evidence>
<keyword evidence="5 8" id="KW-0812">Transmembrane</keyword>
<accession>A0A9E6ZRY7</accession>
<evidence type="ECO:0000256" key="1">
    <source>
        <dbReference type="ARBA" id="ARBA00004127"/>
    </source>
</evidence>
<keyword evidence="3 8" id="KW-0813">Transport</keyword>
<keyword evidence="6 8" id="KW-1133">Transmembrane helix</keyword>
<dbReference type="PANTHER" id="PTHR31611:SF0">
    <property type="entry name" value="HIGH-AFFINITY NICKEL TRANSPORT PROTEIN NIC1"/>
    <property type="match status" value="1"/>
</dbReference>
<feature type="transmembrane region" description="Helical" evidence="8">
    <location>
        <begin position="294"/>
        <end position="316"/>
    </location>
</feature>
<dbReference type="OrthoDB" id="9776706at2"/>
<keyword evidence="7 8" id="KW-0472">Membrane</keyword>
<dbReference type="Proteomes" id="UP000829401">
    <property type="component" value="Chromosome"/>
</dbReference>
<dbReference type="GO" id="GO:0015099">
    <property type="term" value="F:nickel cation transmembrane transporter activity"/>
    <property type="evidence" value="ECO:0007669"/>
    <property type="project" value="UniProtKB-UniRule"/>
</dbReference>
<feature type="transmembrane region" description="Helical" evidence="8">
    <location>
        <begin position="246"/>
        <end position="266"/>
    </location>
</feature>
<comment type="similarity">
    <text evidence="2 8">Belongs to the NiCoT transporter (TC 2.A.52) family.</text>
</comment>
<evidence type="ECO:0000256" key="5">
    <source>
        <dbReference type="ARBA" id="ARBA00022692"/>
    </source>
</evidence>
<dbReference type="AlphaFoldDB" id="A0A9E6ZRY7"/>
<feature type="transmembrane region" description="Helical" evidence="8">
    <location>
        <begin position="206"/>
        <end position="234"/>
    </location>
</feature>
<sequence>MLVVALLHAIGIGSLIVCSRRDPALFGLGVLAYTFGLRHAFDADHIAAIDNTVRKLIEQKERPSGVGFYFSIGHSTIVFVLAIGTALATHWVQHSVPQLEKYGGLLGTTISGVFLLLIGGLNLIVLISMCRLFTAIGRREFHLDSMETLLQSRGFFSRFLTPWMKFINKSWHAYPVGVLFGLGFDTATEVALLTISSLAVRQSHSVISVLTLPILFAAGMSLLDTADGILMVGAYRWAFTTPLRKLYYNLSVTGLSVAAAVLIGLVEVGQVIGEKGGLKGPFWGWLQGIDFGELGYWLCALFLVTWALSFGVWKVFRFESRWSHP</sequence>
<evidence type="ECO:0000313" key="9">
    <source>
        <dbReference type="EMBL" id="UNO50834.1"/>
    </source>
</evidence>
<dbReference type="InterPro" id="IPR004688">
    <property type="entry name" value="Ni/Co_transpt"/>
</dbReference>
<feature type="transmembrane region" description="Helical" evidence="8">
    <location>
        <begin position="173"/>
        <end position="200"/>
    </location>
</feature>
<evidence type="ECO:0000313" key="10">
    <source>
        <dbReference type="Proteomes" id="UP000829401"/>
    </source>
</evidence>
<dbReference type="InterPro" id="IPR011541">
    <property type="entry name" value="Ni/Co_transpt_high_affinity"/>
</dbReference>
<evidence type="ECO:0000256" key="7">
    <source>
        <dbReference type="ARBA" id="ARBA00023136"/>
    </source>
</evidence>
<dbReference type="PANTHER" id="PTHR31611">
    <property type="entry name" value="HIGH-AFFINITY NICKEL TRANSPORT PROTEIN NIC1"/>
    <property type="match status" value="1"/>
</dbReference>
<dbReference type="RefSeq" id="WP_051189645.1">
    <property type="nucleotide sequence ID" value="NZ_AURB01000185.1"/>
</dbReference>
<reference evidence="10" key="1">
    <citation type="journal article" date="2022" name="G3 (Bethesda)">
        <title>Unveiling the complete genome sequence of Alicyclobacillus acidoterrestris DSM 3922T, a taint-producing strain.</title>
        <authorList>
            <person name="Leonardo I.C."/>
            <person name="Barreto Crespo M.T."/>
            <person name="Gaspar F.B."/>
        </authorList>
    </citation>
    <scope>NUCLEOTIDE SEQUENCE [LARGE SCALE GENOMIC DNA]</scope>
    <source>
        <strain evidence="10">DSM 3922</strain>
    </source>
</reference>
<dbReference type="GO" id="GO:0005886">
    <property type="term" value="C:plasma membrane"/>
    <property type="evidence" value="ECO:0007669"/>
    <property type="project" value="UniProtKB-SubCell"/>
</dbReference>
<comment type="subcellular location">
    <subcellularLocation>
        <location evidence="8">Cell membrane</location>
        <topology evidence="8">Multi-pass membrane protein</topology>
    </subcellularLocation>
    <subcellularLocation>
        <location evidence="1">Endomembrane system</location>
        <topology evidence="1">Multi-pass membrane protein</topology>
    </subcellularLocation>
</comment>
<feature type="transmembrane region" description="Helical" evidence="8">
    <location>
        <begin position="112"/>
        <end position="133"/>
    </location>
</feature>
<name>A0A9E6ZRY7_ALIAG</name>
<feature type="transmembrane region" description="Helical" evidence="8">
    <location>
        <begin position="66"/>
        <end position="92"/>
    </location>
</feature>
<evidence type="ECO:0000256" key="2">
    <source>
        <dbReference type="ARBA" id="ARBA00010892"/>
    </source>
</evidence>
<protein>
    <recommendedName>
        <fullName evidence="8">Nickel/cobalt efflux system</fullName>
    </recommendedName>
</protein>
<keyword evidence="4" id="KW-0533">Nickel</keyword>
<evidence type="ECO:0000256" key="6">
    <source>
        <dbReference type="ARBA" id="ARBA00022989"/>
    </source>
</evidence>
<gene>
    <name evidence="9" type="ORF">K1I37_09645</name>
</gene>
<dbReference type="NCBIfam" id="TIGR00802">
    <property type="entry name" value="nico"/>
    <property type="match status" value="1"/>
</dbReference>
<evidence type="ECO:0000256" key="4">
    <source>
        <dbReference type="ARBA" id="ARBA00022596"/>
    </source>
</evidence>